<dbReference type="EMBL" id="UAUI01000025">
    <property type="protein sequence ID" value="SPZ42556.1"/>
    <property type="molecule type" value="Genomic_DNA"/>
</dbReference>
<protein>
    <recommendedName>
        <fullName evidence="1">UGSC-like domain-containing protein</fullName>
    </recommendedName>
</protein>
<organism evidence="2 3">
    <name type="scientific">Rhodococcus wratislaviensis</name>
    <name type="common">Tsukamurella wratislaviensis</name>
    <dbReference type="NCBI Taxonomy" id="44752"/>
    <lineage>
        <taxon>Bacteria</taxon>
        <taxon>Bacillati</taxon>
        <taxon>Actinomycetota</taxon>
        <taxon>Actinomycetes</taxon>
        <taxon>Mycobacteriales</taxon>
        <taxon>Nocardiaceae</taxon>
        <taxon>Rhodococcus</taxon>
    </lineage>
</organism>
<sequence>MKGQQHMSITIDDNKKDWATQYLVEKLGLVDPTVNAADAARSKPNGAAAPRLAALTGARGVLLDNTKGNAGPLLRHVGDLLETKYGVRPLTMERKIVYSRPADPAQLDELARDYEFVVTGVGACGSCTSGCVRDAVDLEARGIPTVAIHTTVFMNSAIAHRGAFGRPDLQFVPVEHPIAAVSDAELERRAIALVDDVATILIGRKA</sequence>
<name>A0AB38FM03_RHOWR</name>
<evidence type="ECO:0000313" key="3">
    <source>
        <dbReference type="Proteomes" id="UP000251211"/>
    </source>
</evidence>
<dbReference type="InterPro" id="IPR057767">
    <property type="entry name" value="UGSC-like_dom"/>
</dbReference>
<dbReference type="AlphaFoldDB" id="A0AB38FM03"/>
<evidence type="ECO:0000313" key="2">
    <source>
        <dbReference type="EMBL" id="SPZ42556.1"/>
    </source>
</evidence>
<dbReference type="Pfam" id="PF24696">
    <property type="entry name" value="UGSC"/>
    <property type="match status" value="1"/>
</dbReference>
<gene>
    <name evidence="2" type="ORF">NCTC13229_06082</name>
</gene>
<reference evidence="2 3" key="1">
    <citation type="submission" date="2018-06" db="EMBL/GenBank/DDBJ databases">
        <authorList>
            <consortium name="Pathogen Informatics"/>
            <person name="Doyle S."/>
        </authorList>
    </citation>
    <scope>NUCLEOTIDE SEQUENCE [LARGE SCALE GENOMIC DNA]</scope>
    <source>
        <strain evidence="2 3">NCTC13229</strain>
    </source>
</reference>
<comment type="caution">
    <text evidence="2">The sequence shown here is derived from an EMBL/GenBank/DDBJ whole genome shotgun (WGS) entry which is preliminary data.</text>
</comment>
<dbReference type="RefSeq" id="WP_052032840.1">
    <property type="nucleotide sequence ID" value="NZ_QTTP01000001.1"/>
</dbReference>
<feature type="domain" description="UGSC-like" evidence="1">
    <location>
        <begin position="29"/>
        <end position="201"/>
    </location>
</feature>
<dbReference type="Proteomes" id="UP000251211">
    <property type="component" value="Unassembled WGS sequence"/>
</dbReference>
<accession>A0AB38FM03</accession>
<proteinExistence type="predicted"/>
<evidence type="ECO:0000259" key="1">
    <source>
        <dbReference type="Pfam" id="PF24696"/>
    </source>
</evidence>